<feature type="domain" description="Transposase IS116/IS110/IS902 C-terminal" evidence="2">
    <location>
        <begin position="189"/>
        <end position="270"/>
    </location>
</feature>
<dbReference type="PANTHER" id="PTHR33055:SF13">
    <property type="entry name" value="TRANSPOSASE"/>
    <property type="match status" value="1"/>
</dbReference>
<gene>
    <name evidence="3" type="ORF">PUR29_24925</name>
</gene>
<protein>
    <submittedName>
        <fullName evidence="3">IS110 family transposase</fullName>
    </submittedName>
</protein>
<evidence type="ECO:0000313" key="4">
    <source>
        <dbReference type="Proteomes" id="UP001407347"/>
    </source>
</evidence>
<dbReference type="NCBIfam" id="NF033542">
    <property type="entry name" value="transpos_IS110"/>
    <property type="match status" value="1"/>
</dbReference>
<dbReference type="RefSeq" id="WP_346013291.1">
    <property type="nucleotide sequence ID" value="NZ_JAQYXP010000003.1"/>
</dbReference>
<dbReference type="Proteomes" id="UP001407347">
    <property type="component" value="Unassembled WGS sequence"/>
</dbReference>
<proteinExistence type="predicted"/>
<reference evidence="3 4" key="1">
    <citation type="journal article" date="2023" name="PLoS ONE">
        <title>Complete genome assembly of Hawai'i environmental nontuberculous mycobacteria reveals unexpected co-isolation with methylobacteria.</title>
        <authorList>
            <person name="Hendrix J."/>
            <person name="Epperson L.E."/>
            <person name="Tong E.I."/>
            <person name="Chan Y.L."/>
            <person name="Hasan N.A."/>
            <person name="Dawrs S.N."/>
            <person name="Norton G.J."/>
            <person name="Virdi R."/>
            <person name="Crooks J.L."/>
            <person name="Chan E.D."/>
            <person name="Honda J.R."/>
            <person name="Strong M."/>
        </authorList>
    </citation>
    <scope>NUCLEOTIDE SEQUENCE [LARGE SCALE GENOMIC DNA]</scope>
    <source>
        <strain evidence="3 4">NJH_HI04-1</strain>
    </source>
</reference>
<name>A0ABU9ZZM3_9HYPH</name>
<keyword evidence="4" id="KW-1185">Reference proteome</keyword>
<accession>A0ABU9ZZM3</accession>
<evidence type="ECO:0000313" key="3">
    <source>
        <dbReference type="EMBL" id="MEN3236768.1"/>
    </source>
</evidence>
<dbReference type="PANTHER" id="PTHR33055">
    <property type="entry name" value="TRANSPOSASE FOR INSERTION SEQUENCE ELEMENT IS1111A"/>
    <property type="match status" value="1"/>
</dbReference>
<dbReference type="Pfam" id="PF02371">
    <property type="entry name" value="Transposase_20"/>
    <property type="match status" value="1"/>
</dbReference>
<dbReference type="InterPro" id="IPR002525">
    <property type="entry name" value="Transp_IS110-like_N"/>
</dbReference>
<sequence>MMQDVFVGVDVAKDWLDVHHVLSGARRIANTAAAARSFAAACAKQGAWVIFEASGGYDRVLRDALETCNVRFSRVNPRQARDFARAMGVIGKTDRVDARMLAELGIRLRPAPTQPLAAARRALQAQATRRRQLVEIRKQEATRLQQTADRQARADIVSLIVVLDRRIAKVEAQINDLIKADPELRPLNQRLQTAPGVGPIVAATLIAELPELGQLDRRSIAALAGLAPIARDSGKRVGPRSVGGGRPIVRTILYLAALKASRRCAVFRDFRQRLQLAGKPTKAALTATARKLLVTMNAMLANGTDYTLAAAI</sequence>
<comment type="caution">
    <text evidence="3">The sequence shown here is derived from an EMBL/GenBank/DDBJ whole genome shotgun (WGS) entry which is preliminary data.</text>
</comment>
<organism evidence="3 4">
    <name type="scientific">Methylobacterium ajmalii</name>
    <dbReference type="NCBI Taxonomy" id="2738439"/>
    <lineage>
        <taxon>Bacteria</taxon>
        <taxon>Pseudomonadati</taxon>
        <taxon>Pseudomonadota</taxon>
        <taxon>Alphaproteobacteria</taxon>
        <taxon>Hyphomicrobiales</taxon>
        <taxon>Methylobacteriaceae</taxon>
        <taxon>Methylobacterium</taxon>
    </lineage>
</organism>
<dbReference type="EMBL" id="JAQYXP010000003">
    <property type="protein sequence ID" value="MEN3236768.1"/>
    <property type="molecule type" value="Genomic_DNA"/>
</dbReference>
<dbReference type="InterPro" id="IPR003346">
    <property type="entry name" value="Transposase_20"/>
</dbReference>
<evidence type="ECO:0000259" key="1">
    <source>
        <dbReference type="Pfam" id="PF01548"/>
    </source>
</evidence>
<dbReference type="Pfam" id="PF01548">
    <property type="entry name" value="DEDD_Tnp_IS110"/>
    <property type="match status" value="1"/>
</dbReference>
<dbReference type="InterPro" id="IPR047650">
    <property type="entry name" value="Transpos_IS110"/>
</dbReference>
<feature type="domain" description="Transposase IS110-like N-terminal" evidence="1">
    <location>
        <begin position="7"/>
        <end position="147"/>
    </location>
</feature>
<evidence type="ECO:0000259" key="2">
    <source>
        <dbReference type="Pfam" id="PF02371"/>
    </source>
</evidence>